<reference evidence="1 2" key="1">
    <citation type="submission" date="2020-08" db="EMBL/GenBank/DDBJ databases">
        <title>Genomic Encyclopedia of Type Strains, Phase III (KMG-III): the genomes of soil and plant-associated and newly described type strains.</title>
        <authorList>
            <person name="Whitman W."/>
        </authorList>
    </citation>
    <scope>NUCLEOTIDE SEQUENCE [LARGE SCALE GENOMIC DNA]</scope>
    <source>
        <strain evidence="1 2">CECT 3265</strain>
    </source>
</reference>
<comment type="caution">
    <text evidence="1">The sequence shown here is derived from an EMBL/GenBank/DDBJ whole genome shotgun (WGS) entry which is preliminary data.</text>
</comment>
<dbReference type="AlphaFoldDB" id="A0A7W7LI76"/>
<keyword evidence="2" id="KW-1185">Reference proteome</keyword>
<gene>
    <name evidence="1" type="ORF">FHS38_006462</name>
</gene>
<proteinExistence type="predicted"/>
<dbReference type="Proteomes" id="UP000556436">
    <property type="component" value="Unassembled WGS sequence"/>
</dbReference>
<protein>
    <submittedName>
        <fullName evidence="1">Uncharacterized protein</fullName>
    </submittedName>
</protein>
<evidence type="ECO:0000313" key="1">
    <source>
        <dbReference type="EMBL" id="MBB4890377.1"/>
    </source>
</evidence>
<name>A0A7W7LI76_STRNE</name>
<dbReference type="EMBL" id="JACHJG010000019">
    <property type="protein sequence ID" value="MBB4890377.1"/>
    <property type="molecule type" value="Genomic_DNA"/>
</dbReference>
<evidence type="ECO:0000313" key="2">
    <source>
        <dbReference type="Proteomes" id="UP000556436"/>
    </source>
</evidence>
<organism evidence="1 2">
    <name type="scientific">Streptomyces netropsis</name>
    <name type="common">Streptoverticillium netropsis</name>
    <dbReference type="NCBI Taxonomy" id="55404"/>
    <lineage>
        <taxon>Bacteria</taxon>
        <taxon>Bacillati</taxon>
        <taxon>Actinomycetota</taxon>
        <taxon>Actinomycetes</taxon>
        <taxon>Kitasatosporales</taxon>
        <taxon>Streptomycetaceae</taxon>
        <taxon>Streptomyces</taxon>
    </lineage>
</organism>
<sequence length="107" mass="11178">MVDQEVTGGFVSQPAFHRPVKSAVPGERGEFVGASGELLLFLEALQLGFRSSPVDGEFVLDDGAGPRAVCRAGGGEQQRNVFPLRDFGGAAVVVGRVLGVAVEVLRP</sequence>
<accession>A0A7W7LI76</accession>